<dbReference type="AlphaFoldDB" id="A0A0E9P547"/>
<protein>
    <submittedName>
        <fullName evidence="1">Uncharacterized protein</fullName>
    </submittedName>
</protein>
<organism evidence="1">
    <name type="scientific">Anguilla anguilla</name>
    <name type="common">European freshwater eel</name>
    <name type="synonym">Muraena anguilla</name>
    <dbReference type="NCBI Taxonomy" id="7936"/>
    <lineage>
        <taxon>Eukaryota</taxon>
        <taxon>Metazoa</taxon>
        <taxon>Chordata</taxon>
        <taxon>Craniata</taxon>
        <taxon>Vertebrata</taxon>
        <taxon>Euteleostomi</taxon>
        <taxon>Actinopterygii</taxon>
        <taxon>Neopterygii</taxon>
        <taxon>Teleostei</taxon>
        <taxon>Anguilliformes</taxon>
        <taxon>Anguillidae</taxon>
        <taxon>Anguilla</taxon>
    </lineage>
</organism>
<sequence length="34" mass="3903">MPHPIAYMLAKELHLLVAKLPFIQLPLWNTDQGC</sequence>
<reference evidence="1" key="2">
    <citation type="journal article" date="2015" name="Fish Shellfish Immunol.">
        <title>Early steps in the European eel (Anguilla anguilla)-Vibrio vulnificus interaction in the gills: Role of the RtxA13 toxin.</title>
        <authorList>
            <person name="Callol A."/>
            <person name="Pajuelo D."/>
            <person name="Ebbesson L."/>
            <person name="Teles M."/>
            <person name="MacKenzie S."/>
            <person name="Amaro C."/>
        </authorList>
    </citation>
    <scope>NUCLEOTIDE SEQUENCE</scope>
</reference>
<proteinExistence type="predicted"/>
<reference evidence="1" key="1">
    <citation type="submission" date="2014-11" db="EMBL/GenBank/DDBJ databases">
        <authorList>
            <person name="Amaro Gonzalez C."/>
        </authorList>
    </citation>
    <scope>NUCLEOTIDE SEQUENCE</scope>
</reference>
<accession>A0A0E9P547</accession>
<name>A0A0E9P547_ANGAN</name>
<evidence type="ECO:0000313" key="1">
    <source>
        <dbReference type="EMBL" id="JAG99495.1"/>
    </source>
</evidence>
<dbReference type="EMBL" id="GBXM01109081">
    <property type="protein sequence ID" value="JAG99495.1"/>
    <property type="molecule type" value="Transcribed_RNA"/>
</dbReference>